<dbReference type="EMBL" id="LR778301">
    <property type="protein sequence ID" value="CAB1369138.1"/>
    <property type="molecule type" value="Genomic_DNA"/>
</dbReference>
<proteinExistence type="predicted"/>
<dbReference type="AlphaFoldDB" id="A0A6S6XT17"/>
<sequence>MLTHKATRSGTYSLQNPATMAILHESSNTELCDLPARIDA</sequence>
<reference evidence="1 2" key="1">
    <citation type="submission" date="2020-03" db="EMBL/GenBank/DDBJ databases">
        <authorList>
            <consortium name="Genoscope - CEA"/>
            <person name="William W."/>
        </authorList>
    </citation>
    <scope>NUCLEOTIDE SEQUENCE [LARGE SCALE GENOMIC DNA]</scope>
    <source>
        <strain evidence="2">DSM 16959</strain>
    </source>
</reference>
<accession>A0A6S6XT17</accession>
<organism evidence="1 2">
    <name type="scientific">Denitratisoma oestradiolicum</name>
    <dbReference type="NCBI Taxonomy" id="311182"/>
    <lineage>
        <taxon>Bacteria</taxon>
        <taxon>Pseudomonadati</taxon>
        <taxon>Pseudomonadota</taxon>
        <taxon>Betaproteobacteria</taxon>
        <taxon>Nitrosomonadales</taxon>
        <taxon>Sterolibacteriaceae</taxon>
        <taxon>Denitratisoma</taxon>
    </lineage>
</organism>
<dbReference type="Proteomes" id="UP000515733">
    <property type="component" value="Chromosome"/>
</dbReference>
<keyword evidence="2" id="KW-1185">Reference proteome</keyword>
<protein>
    <submittedName>
        <fullName evidence="1">Uncharacterized protein</fullName>
    </submittedName>
</protein>
<evidence type="ECO:0000313" key="1">
    <source>
        <dbReference type="EMBL" id="CAB1369138.1"/>
    </source>
</evidence>
<dbReference type="KEGG" id="doe:DENOEST_1973"/>
<name>A0A6S6XT17_9PROT</name>
<evidence type="ECO:0000313" key="2">
    <source>
        <dbReference type="Proteomes" id="UP000515733"/>
    </source>
</evidence>
<gene>
    <name evidence="1" type="ORF">DENOEST_1973</name>
</gene>